<feature type="domain" description="G-patch" evidence="5">
    <location>
        <begin position="536"/>
        <end position="580"/>
    </location>
</feature>
<protein>
    <submittedName>
        <fullName evidence="6">Chaperonin CPN60-2</fullName>
    </submittedName>
</protein>
<proteinExistence type="predicted"/>
<evidence type="ECO:0000313" key="7">
    <source>
        <dbReference type="Proteomes" id="UP000623129"/>
    </source>
</evidence>
<sequence>MEATPCVDLPPSPPPAICKDRRAPSPGGDERWWHSFAVRDLELARCYRESAQSEAASDLDHDLDLLLDSGRKHDVLLEAVQVITDLNMKQRPLLIIAEDVESDALATLILNKIQDGIKVISEDLGMKLEKATAPEPRSLSMAASASPQQQGRRRPRPSSSMPESDESVFVWDSASGLYYHASTGFYHDPVAGWYYSTRDACYYAFQNNAYVPLDEMNQPQGDNSHSLATAIEEDCTSCHESQPNHYSRPSEWLDEILINEYLSGYRNAGGCTSDDQFRDYYSQTHTHAGGEGEMDDKPSEEMLGESVLDKQENDTTTQNASGTEGMLSAEEESWMAQYGQVDRSDGDEGIINTVDLWDWELLEETSHKGHNSKITRLTGRLVGQSSSLHPSLPSSGGTVKTTAVRQVHLDLVLVASGKVYRLRTPSKRYLATLSEYDSSIPTKDWGFHLLSPHSLSLIEQARNVNLFPSSSQNKEEKEEYKYSYRYRDRAAERRHLHGANGIAPCQKGGNSSDMQCASDDDPIIAQEEARVLSFGTQSYASKIMKSMGWKQGEALGSSRKGILEPVEAKGNIGTAGLGWK</sequence>
<evidence type="ECO:0000256" key="3">
    <source>
        <dbReference type="ARBA" id="ARBA00023242"/>
    </source>
</evidence>
<comment type="subcellular location">
    <subcellularLocation>
        <location evidence="1">Nucleus</location>
    </subcellularLocation>
</comment>
<dbReference type="SMART" id="SM00443">
    <property type="entry name" value="G_patch"/>
    <property type="match status" value="1"/>
</dbReference>
<dbReference type="OrthoDB" id="4822at2759"/>
<dbReference type="PANTHER" id="PTHR13948">
    <property type="entry name" value="RNA-BINDING PROTEIN"/>
    <property type="match status" value="1"/>
</dbReference>
<dbReference type="Pfam" id="PF17780">
    <property type="entry name" value="OCRE"/>
    <property type="match status" value="1"/>
</dbReference>
<dbReference type="GO" id="GO:0000398">
    <property type="term" value="P:mRNA splicing, via spliceosome"/>
    <property type="evidence" value="ECO:0007669"/>
    <property type="project" value="TreeGrafter"/>
</dbReference>
<gene>
    <name evidence="6" type="ORF">FCM35_KLT06123</name>
</gene>
<evidence type="ECO:0000256" key="2">
    <source>
        <dbReference type="ARBA" id="ARBA00022884"/>
    </source>
</evidence>
<name>A0A833QLP3_9POAL</name>
<evidence type="ECO:0000256" key="1">
    <source>
        <dbReference type="ARBA" id="ARBA00004123"/>
    </source>
</evidence>
<keyword evidence="3" id="KW-0539">Nucleus</keyword>
<dbReference type="GO" id="GO:0003723">
    <property type="term" value="F:RNA binding"/>
    <property type="evidence" value="ECO:0007669"/>
    <property type="project" value="UniProtKB-KW"/>
</dbReference>
<feature type="region of interest" description="Disordered" evidence="4">
    <location>
        <begin position="306"/>
        <end position="326"/>
    </location>
</feature>
<dbReference type="CDD" id="cd16074">
    <property type="entry name" value="OCRE"/>
    <property type="match status" value="1"/>
</dbReference>
<comment type="caution">
    <text evidence="6">The sequence shown here is derived from an EMBL/GenBank/DDBJ whole genome shotgun (WGS) entry which is preliminary data.</text>
</comment>
<dbReference type="EMBL" id="SWLB01000015">
    <property type="protein sequence ID" value="KAF3329045.1"/>
    <property type="molecule type" value="Genomic_DNA"/>
</dbReference>
<dbReference type="Pfam" id="PF01585">
    <property type="entry name" value="G-patch"/>
    <property type="match status" value="1"/>
</dbReference>
<dbReference type="PANTHER" id="PTHR13948:SF38">
    <property type="entry name" value="D111_G-PATCH DOMAIN-CONTAINING PROTEIN"/>
    <property type="match status" value="1"/>
</dbReference>
<dbReference type="InterPro" id="IPR041591">
    <property type="entry name" value="OCRE"/>
</dbReference>
<dbReference type="InterPro" id="IPR000467">
    <property type="entry name" value="G_patch_dom"/>
</dbReference>
<evidence type="ECO:0000259" key="5">
    <source>
        <dbReference type="PROSITE" id="PS50174"/>
    </source>
</evidence>
<feature type="compositionally biased region" description="Basic and acidic residues" evidence="4">
    <location>
        <begin position="18"/>
        <end position="27"/>
    </location>
</feature>
<dbReference type="GO" id="GO:0005634">
    <property type="term" value="C:nucleus"/>
    <property type="evidence" value="ECO:0007669"/>
    <property type="project" value="UniProtKB-SubCell"/>
</dbReference>
<evidence type="ECO:0000256" key="4">
    <source>
        <dbReference type="SAM" id="MobiDB-lite"/>
    </source>
</evidence>
<keyword evidence="7" id="KW-1185">Reference proteome</keyword>
<keyword evidence="2" id="KW-0694">RNA-binding</keyword>
<organism evidence="6 7">
    <name type="scientific">Carex littledalei</name>
    <dbReference type="NCBI Taxonomy" id="544730"/>
    <lineage>
        <taxon>Eukaryota</taxon>
        <taxon>Viridiplantae</taxon>
        <taxon>Streptophyta</taxon>
        <taxon>Embryophyta</taxon>
        <taxon>Tracheophyta</taxon>
        <taxon>Spermatophyta</taxon>
        <taxon>Magnoliopsida</taxon>
        <taxon>Liliopsida</taxon>
        <taxon>Poales</taxon>
        <taxon>Cyperaceae</taxon>
        <taxon>Cyperoideae</taxon>
        <taxon>Cariceae</taxon>
        <taxon>Carex</taxon>
        <taxon>Carex subgen. Euthyceras</taxon>
    </lineage>
</organism>
<reference evidence="6" key="1">
    <citation type="submission" date="2020-01" db="EMBL/GenBank/DDBJ databases">
        <title>Genome sequence of Kobresia littledalei, the first chromosome-level genome in the family Cyperaceae.</title>
        <authorList>
            <person name="Qu G."/>
        </authorList>
    </citation>
    <scope>NUCLEOTIDE SEQUENCE</scope>
    <source>
        <strain evidence="6">C.B.Clarke</strain>
        <tissue evidence="6">Leaf</tissue>
    </source>
</reference>
<evidence type="ECO:0000313" key="6">
    <source>
        <dbReference type="EMBL" id="KAF3329045.1"/>
    </source>
</evidence>
<feature type="region of interest" description="Disordered" evidence="4">
    <location>
        <begin position="1"/>
        <end position="27"/>
    </location>
</feature>
<dbReference type="AlphaFoldDB" id="A0A833QLP3"/>
<dbReference type="InterPro" id="IPR027409">
    <property type="entry name" value="GroEL-like_apical_dom_sf"/>
</dbReference>
<feature type="region of interest" description="Disordered" evidence="4">
    <location>
        <begin position="131"/>
        <end position="165"/>
    </location>
</feature>
<dbReference type="SUPFAM" id="SSF52029">
    <property type="entry name" value="GroEL apical domain-like"/>
    <property type="match status" value="1"/>
</dbReference>
<dbReference type="PROSITE" id="PS50174">
    <property type="entry name" value="G_PATCH"/>
    <property type="match status" value="1"/>
</dbReference>
<dbReference type="Gene3D" id="3.50.7.10">
    <property type="entry name" value="GroEL"/>
    <property type="match status" value="1"/>
</dbReference>
<accession>A0A833QLP3</accession>
<dbReference type="Proteomes" id="UP000623129">
    <property type="component" value="Unassembled WGS sequence"/>
</dbReference>